<dbReference type="GO" id="GO:0006565">
    <property type="term" value="P:L-serine catabolic process"/>
    <property type="evidence" value="ECO:0007669"/>
    <property type="project" value="TreeGrafter"/>
</dbReference>
<dbReference type="SUPFAM" id="SSF53686">
    <property type="entry name" value="Tryptophan synthase beta subunit-like PLP-dependent enzymes"/>
    <property type="match status" value="1"/>
</dbReference>
<dbReference type="Gene3D" id="3.40.50.1100">
    <property type="match status" value="2"/>
</dbReference>
<organism evidence="5">
    <name type="scientific">marine sediment metagenome</name>
    <dbReference type="NCBI Taxonomy" id="412755"/>
    <lineage>
        <taxon>unclassified sequences</taxon>
        <taxon>metagenomes</taxon>
        <taxon>ecological metagenomes</taxon>
    </lineage>
</organism>
<evidence type="ECO:0000259" key="4">
    <source>
        <dbReference type="Pfam" id="PF00291"/>
    </source>
</evidence>
<keyword evidence="2" id="KW-0663">Pyridoxal phosphate</keyword>
<dbReference type="GO" id="GO:0006567">
    <property type="term" value="P:L-threonine catabolic process"/>
    <property type="evidence" value="ECO:0007669"/>
    <property type="project" value="TreeGrafter"/>
</dbReference>
<sequence>AEAMRIRNHRATIYVSKDMEPARLELLRSHGLDLVIFDGDAGGAEKGARRVAQEEGKTFLSPYNDPIVVGGQGICGYEISRQLPDLEAVFLACGGGGLLAGSSGWLKSHNSAVQTIGISPANSPVMYESMRTNKMVEIETFPTLADTCAGGVDLDSITLELCQRYVEEIVLLTEKEIEESIRLLFEQHRLVVEGSGALGVGGLLKRKERFKGKKVVAAVCGRNIDLEVFKRIIQ</sequence>
<evidence type="ECO:0000256" key="3">
    <source>
        <dbReference type="ARBA" id="ARBA00023239"/>
    </source>
</evidence>
<dbReference type="InterPro" id="IPR001926">
    <property type="entry name" value="TrpB-like_PALP"/>
</dbReference>
<evidence type="ECO:0000256" key="1">
    <source>
        <dbReference type="ARBA" id="ARBA00001933"/>
    </source>
</evidence>
<comment type="caution">
    <text evidence="5">The sequence shown here is derived from an EMBL/GenBank/DDBJ whole genome shotgun (WGS) entry which is preliminary data.</text>
</comment>
<dbReference type="GO" id="GO:0009097">
    <property type="term" value="P:isoleucine biosynthetic process"/>
    <property type="evidence" value="ECO:0007669"/>
    <property type="project" value="TreeGrafter"/>
</dbReference>
<dbReference type="EMBL" id="BARS01050197">
    <property type="protein sequence ID" value="GAG46150.1"/>
    <property type="molecule type" value="Genomic_DNA"/>
</dbReference>
<dbReference type="PANTHER" id="PTHR48078:SF6">
    <property type="entry name" value="L-THREONINE DEHYDRATASE CATABOLIC TDCB"/>
    <property type="match status" value="1"/>
</dbReference>
<name>X0XSB8_9ZZZZ</name>
<dbReference type="Pfam" id="PF00291">
    <property type="entry name" value="PALP"/>
    <property type="match status" value="1"/>
</dbReference>
<dbReference type="InterPro" id="IPR050147">
    <property type="entry name" value="Ser/Thr_Dehydratase"/>
</dbReference>
<proteinExistence type="predicted"/>
<reference evidence="5" key="1">
    <citation type="journal article" date="2014" name="Front. Microbiol.">
        <title>High frequency of phylogenetically diverse reductive dehalogenase-homologous genes in deep subseafloor sedimentary metagenomes.</title>
        <authorList>
            <person name="Kawai M."/>
            <person name="Futagami T."/>
            <person name="Toyoda A."/>
            <person name="Takaki Y."/>
            <person name="Nishi S."/>
            <person name="Hori S."/>
            <person name="Arai W."/>
            <person name="Tsubouchi T."/>
            <person name="Morono Y."/>
            <person name="Uchiyama I."/>
            <person name="Ito T."/>
            <person name="Fujiyama A."/>
            <person name="Inagaki F."/>
            <person name="Takami H."/>
        </authorList>
    </citation>
    <scope>NUCLEOTIDE SEQUENCE</scope>
    <source>
        <strain evidence="5">Expedition CK06-06</strain>
    </source>
</reference>
<evidence type="ECO:0000313" key="5">
    <source>
        <dbReference type="EMBL" id="GAG46150.1"/>
    </source>
</evidence>
<dbReference type="GO" id="GO:0004794">
    <property type="term" value="F:threonine deaminase activity"/>
    <property type="evidence" value="ECO:0007669"/>
    <property type="project" value="TreeGrafter"/>
</dbReference>
<evidence type="ECO:0000256" key="2">
    <source>
        <dbReference type="ARBA" id="ARBA00022898"/>
    </source>
</evidence>
<dbReference type="GO" id="GO:0003941">
    <property type="term" value="F:L-serine ammonia-lyase activity"/>
    <property type="evidence" value="ECO:0007669"/>
    <property type="project" value="TreeGrafter"/>
</dbReference>
<gene>
    <name evidence="5" type="ORF">S01H1_74980</name>
</gene>
<dbReference type="PANTHER" id="PTHR48078">
    <property type="entry name" value="THREONINE DEHYDRATASE, MITOCHONDRIAL-RELATED"/>
    <property type="match status" value="1"/>
</dbReference>
<feature type="domain" description="Tryptophan synthase beta chain-like PALP" evidence="4">
    <location>
        <begin position="5"/>
        <end position="221"/>
    </location>
</feature>
<feature type="non-terminal residue" evidence="5">
    <location>
        <position position="1"/>
    </location>
</feature>
<dbReference type="InterPro" id="IPR036052">
    <property type="entry name" value="TrpB-like_PALP_sf"/>
</dbReference>
<protein>
    <recommendedName>
        <fullName evidence="4">Tryptophan synthase beta chain-like PALP domain-containing protein</fullName>
    </recommendedName>
</protein>
<keyword evidence="3" id="KW-0456">Lyase</keyword>
<dbReference type="AlphaFoldDB" id="X0XSB8"/>
<comment type="cofactor">
    <cofactor evidence="1">
        <name>pyridoxal 5'-phosphate</name>
        <dbReference type="ChEBI" id="CHEBI:597326"/>
    </cofactor>
</comment>
<accession>X0XSB8</accession>